<dbReference type="AlphaFoldDB" id="A0AAD9II04"/>
<accession>A0AAD9II04</accession>
<evidence type="ECO:0000313" key="2">
    <source>
        <dbReference type="Proteomes" id="UP001255856"/>
    </source>
</evidence>
<comment type="caution">
    <text evidence="1">The sequence shown here is derived from an EMBL/GenBank/DDBJ whole genome shotgun (WGS) entry which is preliminary data.</text>
</comment>
<gene>
    <name evidence="1" type="ORF">QBZ16_003656</name>
</gene>
<protein>
    <submittedName>
        <fullName evidence="1">Uncharacterized protein</fullName>
    </submittedName>
</protein>
<organism evidence="1 2">
    <name type="scientific">Prototheca wickerhamii</name>
    <dbReference type="NCBI Taxonomy" id="3111"/>
    <lineage>
        <taxon>Eukaryota</taxon>
        <taxon>Viridiplantae</taxon>
        <taxon>Chlorophyta</taxon>
        <taxon>core chlorophytes</taxon>
        <taxon>Trebouxiophyceae</taxon>
        <taxon>Chlorellales</taxon>
        <taxon>Chlorellaceae</taxon>
        <taxon>Prototheca</taxon>
    </lineage>
</organism>
<dbReference type="InterPro" id="IPR036915">
    <property type="entry name" value="Cyclin-like_sf"/>
</dbReference>
<dbReference type="GO" id="GO:0006357">
    <property type="term" value="P:regulation of transcription by RNA polymerase II"/>
    <property type="evidence" value="ECO:0007669"/>
    <property type="project" value="InterPro"/>
</dbReference>
<dbReference type="SUPFAM" id="SSF47954">
    <property type="entry name" value="Cyclin-like"/>
    <property type="match status" value="1"/>
</dbReference>
<dbReference type="GO" id="GO:0016538">
    <property type="term" value="F:cyclin-dependent protein serine/threonine kinase regulator activity"/>
    <property type="evidence" value="ECO:0007669"/>
    <property type="project" value="InterPro"/>
</dbReference>
<dbReference type="Proteomes" id="UP001255856">
    <property type="component" value="Unassembled WGS sequence"/>
</dbReference>
<name>A0AAD9II04_PROWI</name>
<evidence type="ECO:0000313" key="1">
    <source>
        <dbReference type="EMBL" id="KAK2078816.1"/>
    </source>
</evidence>
<reference evidence="1" key="1">
    <citation type="submission" date="2021-01" db="EMBL/GenBank/DDBJ databases">
        <authorList>
            <person name="Eckstrom K.M.E."/>
        </authorList>
    </citation>
    <scope>NUCLEOTIDE SEQUENCE</scope>
    <source>
        <strain evidence="1">UVCC 0001</strain>
    </source>
</reference>
<dbReference type="Gene3D" id="1.10.472.10">
    <property type="entry name" value="Cyclin-like"/>
    <property type="match status" value="1"/>
</dbReference>
<dbReference type="PANTHER" id="PTHR10026">
    <property type="entry name" value="CYCLIN"/>
    <property type="match status" value="1"/>
</dbReference>
<dbReference type="InterPro" id="IPR043198">
    <property type="entry name" value="Cyclin/Ssn8"/>
</dbReference>
<keyword evidence="2" id="KW-1185">Reference proteome</keyword>
<sequence length="218" mass="22549">MPGSDGASDSSVQGQVPDPVRVGIARMVDVALFLACKIEEVPLVTNDLVNATLVVCAGAITTLAEIDSEERARRSLERTGLTALVGDAYYAVKRRLLLDEQIVLRLLHFALVAPQPHKRVLAYAAAAGLPPAATALALATLNDGIVGAPLLLDHSEGALAAAAAALALRLVAPDDSLEVARLHPDASQVAEAVAALSDALIQCAAAQKAWTDAEQAAR</sequence>
<dbReference type="EMBL" id="JASFZW010000004">
    <property type="protein sequence ID" value="KAK2078816.1"/>
    <property type="molecule type" value="Genomic_DNA"/>
</dbReference>
<proteinExistence type="predicted"/>